<proteinExistence type="predicted"/>
<accession>A0A949JK49</accession>
<keyword evidence="1" id="KW-0732">Signal</keyword>
<protein>
    <recommendedName>
        <fullName evidence="4">Secreted protein</fullName>
    </recommendedName>
</protein>
<sequence>MSVVNIRRKAFSTVVAVAMAGVMCGTAAGAAQASPVSDREPANSAPRTAGSVNSAAGADEICAVLGIGSGAAGLTKALARGASWVGIGASVGCYLYTQAKKVTPAEQRAAMEKSYKNYQSKSALQKLDALGYYCKKEGGGGGGGTDSAPMEVKAGWRTIVMKGVEYKCTAIRD</sequence>
<name>A0A949JK49_9ACTN</name>
<gene>
    <name evidence="2" type="ORF">JGS22_008640</name>
</gene>
<feature type="signal peptide" evidence="1">
    <location>
        <begin position="1"/>
        <end position="33"/>
    </location>
</feature>
<dbReference type="AlphaFoldDB" id="A0A949JK49"/>
<reference evidence="2" key="1">
    <citation type="submission" date="2021-06" db="EMBL/GenBank/DDBJ databases">
        <title>Sequencing of actinobacteria type strains.</title>
        <authorList>
            <person name="Nguyen G.-S."/>
            <person name="Wentzel A."/>
        </authorList>
    </citation>
    <scope>NUCLEOTIDE SEQUENCE</scope>
    <source>
        <strain evidence="2">P38-E01</strain>
    </source>
</reference>
<evidence type="ECO:0000313" key="3">
    <source>
        <dbReference type="Proteomes" id="UP000694501"/>
    </source>
</evidence>
<evidence type="ECO:0008006" key="4">
    <source>
        <dbReference type="Google" id="ProtNLM"/>
    </source>
</evidence>
<dbReference type="EMBL" id="JAELVF020000001">
    <property type="protein sequence ID" value="MBU7597684.1"/>
    <property type="molecule type" value="Genomic_DNA"/>
</dbReference>
<keyword evidence="3" id="KW-1185">Reference proteome</keyword>
<organism evidence="2 3">
    <name type="scientific">Streptomyces tardus</name>
    <dbReference type="NCBI Taxonomy" id="2780544"/>
    <lineage>
        <taxon>Bacteria</taxon>
        <taxon>Bacillati</taxon>
        <taxon>Actinomycetota</taxon>
        <taxon>Actinomycetes</taxon>
        <taxon>Kitasatosporales</taxon>
        <taxon>Streptomycetaceae</taxon>
        <taxon>Streptomyces</taxon>
    </lineage>
</organism>
<feature type="chain" id="PRO_5038428045" description="Secreted protein" evidence="1">
    <location>
        <begin position="34"/>
        <end position="173"/>
    </location>
</feature>
<dbReference type="Proteomes" id="UP000694501">
    <property type="component" value="Unassembled WGS sequence"/>
</dbReference>
<comment type="caution">
    <text evidence="2">The sequence shown here is derived from an EMBL/GenBank/DDBJ whole genome shotgun (WGS) entry which is preliminary data.</text>
</comment>
<evidence type="ECO:0000313" key="2">
    <source>
        <dbReference type="EMBL" id="MBU7597684.1"/>
    </source>
</evidence>
<evidence type="ECO:0000256" key="1">
    <source>
        <dbReference type="SAM" id="SignalP"/>
    </source>
</evidence>